<dbReference type="Gene3D" id="1.10.10.10">
    <property type="entry name" value="Winged helix-like DNA-binding domain superfamily/Winged helix DNA-binding domain"/>
    <property type="match status" value="1"/>
</dbReference>
<evidence type="ECO:0000256" key="2">
    <source>
        <dbReference type="ARBA" id="ARBA00023015"/>
    </source>
</evidence>
<evidence type="ECO:0000256" key="4">
    <source>
        <dbReference type="ARBA" id="ARBA00023163"/>
    </source>
</evidence>
<evidence type="ECO:0000256" key="1">
    <source>
        <dbReference type="ARBA" id="ARBA00010641"/>
    </source>
</evidence>
<dbReference type="Proteomes" id="UP000295293">
    <property type="component" value="Unassembled WGS sequence"/>
</dbReference>
<reference evidence="6 7" key="1">
    <citation type="submission" date="2019-03" db="EMBL/GenBank/DDBJ databases">
        <title>Genomic Encyclopedia of Type Strains, Phase IV (KMG-IV): sequencing the most valuable type-strain genomes for metagenomic binning, comparative biology and taxonomic classification.</title>
        <authorList>
            <person name="Goeker M."/>
        </authorList>
    </citation>
    <scope>NUCLEOTIDE SEQUENCE [LARGE SCALE GENOMIC DNA]</scope>
    <source>
        <strain evidence="6 7">DSM 21667</strain>
    </source>
</reference>
<dbReference type="InterPro" id="IPR013324">
    <property type="entry name" value="RNA_pol_sigma_r3/r4-like"/>
</dbReference>
<dbReference type="PANTHER" id="PTHR43133:SF39">
    <property type="entry name" value="SIMILAR TO RNA POLYMERASE SIGMA-E FACTOR"/>
    <property type="match status" value="1"/>
</dbReference>
<dbReference type="SUPFAM" id="SSF88659">
    <property type="entry name" value="Sigma3 and sigma4 domains of RNA polymerase sigma factors"/>
    <property type="match status" value="1"/>
</dbReference>
<gene>
    <name evidence="6" type="ORF">DFR29_11481</name>
</gene>
<dbReference type="RefSeq" id="WP_166654236.1">
    <property type="nucleotide sequence ID" value="NZ_SNZH01000014.1"/>
</dbReference>
<name>A0A4R6YQ67_9GAMM</name>
<dbReference type="InterPro" id="IPR039425">
    <property type="entry name" value="RNA_pol_sigma-70-like"/>
</dbReference>
<dbReference type="AlphaFoldDB" id="A0A4R6YQ67"/>
<evidence type="ECO:0000313" key="7">
    <source>
        <dbReference type="Proteomes" id="UP000295293"/>
    </source>
</evidence>
<comment type="similarity">
    <text evidence="1">Belongs to the sigma-70 factor family. ECF subfamily.</text>
</comment>
<evidence type="ECO:0000259" key="5">
    <source>
        <dbReference type="Pfam" id="PF07638"/>
    </source>
</evidence>
<keyword evidence="3" id="KW-0731">Sigma factor</keyword>
<sequence>MSEITQLLDRARCGDGDAWEDVVELLYADLKRLARGALGSSAHTLGATGLVHECYERLARSGALGVRDRCHFLSLSSRIMRQILINHARDRLAAKRGGGSLPASAAPGDAAQNLDNEAQDLLHLDHALRQLEAVDQRLVHVVECRIFAGLSEEETAQALDLPLRTAQRLWQRARDYLRDALLESA</sequence>
<dbReference type="NCBIfam" id="TIGR02999">
    <property type="entry name" value="Sig-70_X6"/>
    <property type="match status" value="1"/>
</dbReference>
<comment type="caution">
    <text evidence="6">The sequence shown here is derived from an EMBL/GenBank/DDBJ whole genome shotgun (WGS) entry which is preliminary data.</text>
</comment>
<proteinExistence type="inferred from homology"/>
<keyword evidence="7" id="KW-1185">Reference proteome</keyword>
<evidence type="ECO:0000313" key="6">
    <source>
        <dbReference type="EMBL" id="TDR40029.1"/>
    </source>
</evidence>
<feature type="domain" description="RNA polymerase sigma-70 ECF-like HTH" evidence="5">
    <location>
        <begin position="1"/>
        <end position="181"/>
    </location>
</feature>
<dbReference type="Pfam" id="PF07638">
    <property type="entry name" value="Sigma70_ECF"/>
    <property type="match status" value="1"/>
</dbReference>
<organism evidence="6 7">
    <name type="scientific">Tahibacter aquaticus</name>
    <dbReference type="NCBI Taxonomy" id="520092"/>
    <lineage>
        <taxon>Bacteria</taxon>
        <taxon>Pseudomonadati</taxon>
        <taxon>Pseudomonadota</taxon>
        <taxon>Gammaproteobacteria</taxon>
        <taxon>Lysobacterales</taxon>
        <taxon>Rhodanobacteraceae</taxon>
        <taxon>Tahibacter</taxon>
    </lineage>
</organism>
<evidence type="ECO:0000256" key="3">
    <source>
        <dbReference type="ARBA" id="ARBA00023082"/>
    </source>
</evidence>
<dbReference type="PANTHER" id="PTHR43133">
    <property type="entry name" value="RNA POLYMERASE ECF-TYPE SIGMA FACTO"/>
    <property type="match status" value="1"/>
</dbReference>
<keyword evidence="4" id="KW-0804">Transcription</keyword>
<dbReference type="EMBL" id="SNZH01000014">
    <property type="protein sequence ID" value="TDR40029.1"/>
    <property type="molecule type" value="Genomic_DNA"/>
</dbReference>
<dbReference type="GO" id="GO:0016987">
    <property type="term" value="F:sigma factor activity"/>
    <property type="evidence" value="ECO:0007669"/>
    <property type="project" value="UniProtKB-KW"/>
</dbReference>
<dbReference type="GO" id="GO:0006352">
    <property type="term" value="P:DNA-templated transcription initiation"/>
    <property type="evidence" value="ECO:0007669"/>
    <property type="project" value="InterPro"/>
</dbReference>
<accession>A0A4R6YQ67</accession>
<keyword evidence="2" id="KW-0805">Transcription regulation</keyword>
<dbReference type="Gene3D" id="1.10.1740.10">
    <property type="match status" value="1"/>
</dbReference>
<dbReference type="InterPro" id="IPR011517">
    <property type="entry name" value="RNA_pol_sigma70_ECF-like"/>
</dbReference>
<dbReference type="InterPro" id="IPR053812">
    <property type="entry name" value="HTH_Sigma70_ECF-like"/>
</dbReference>
<dbReference type="InterPro" id="IPR013325">
    <property type="entry name" value="RNA_pol_sigma_r2"/>
</dbReference>
<dbReference type="SUPFAM" id="SSF88946">
    <property type="entry name" value="Sigma2 domain of RNA polymerase sigma factors"/>
    <property type="match status" value="1"/>
</dbReference>
<protein>
    <submittedName>
        <fullName evidence="6">RNA polymerase sigma factor (TIGR02999 family)</fullName>
    </submittedName>
</protein>
<dbReference type="InterPro" id="IPR036388">
    <property type="entry name" value="WH-like_DNA-bd_sf"/>
</dbReference>